<protein>
    <submittedName>
        <fullName evidence="1">Uncharacterized protein</fullName>
    </submittedName>
</protein>
<sequence length="706" mass="79766">MENEDGENETESEGTELRLKVESLKQELHECRTELAKLQKQLKQSERLQQNTESYNEDLRKQVDQLSAEIHQRKKKDKDRVDSETQTEEYVWTETDYYNYYYGGNTQNPEASDITTEEGDGGSIADILRATAEEAMTQTGFVFDETTGLYYDHSTGFYYDSASQLYYDANTGIYYYHDTESGRYQFHSKIEVPAAQTAAEPCKEKSTGEWKGRKSKKGSKKSSHQDNKELKFDEVKLEEEEIDWVERPTTKRSTESRKLKRKSCSPDTASRRKDSHKHRADSDKSSSKRKKQKKSSHDDDKDKSRSKKKSKKSKTKKQKKKKKKSPARSDDSDDNSEPEEGELTESEREEWDSTPSVSSSSSSSKESSEAEMETQINAAKEIWPPCVRVTVVRSPVMQVGTLFIITATSPATIGREKSMDHAILLPELGVSKFHAEVYFDQEQQGYMLVDQGSQNGTVINGNRILQPKTKCEPQALMHGDEVKMGETVLSFHIHPGTDTCDGCEPGQVMAHINKYKREENTAPAAPTKEDKEALRQKELKQMKARYGLQSSEYEEAKALRNPRYQDRAESRRQTVGSEGVFQRDDAPASVHQEISEVNKGRKMLEKMGWKKGEGLGKEGTGMKTPIQLKIRKSQSGLGAGAALSLDAASVTKSKSQKNWEKARERFADTCQPDVPSPQTPMNKAWVKGEETADTEAGVETEGQSLE</sequence>
<organism evidence="1 2">
    <name type="scientific">Chaenocephalus aceratus</name>
    <name type="common">Blackfin icefish</name>
    <name type="synonym">Chaenichthys aceratus</name>
    <dbReference type="NCBI Taxonomy" id="36190"/>
    <lineage>
        <taxon>Eukaryota</taxon>
        <taxon>Metazoa</taxon>
        <taxon>Chordata</taxon>
        <taxon>Craniata</taxon>
        <taxon>Vertebrata</taxon>
        <taxon>Euteleostomi</taxon>
        <taxon>Actinopterygii</taxon>
        <taxon>Neopterygii</taxon>
        <taxon>Teleostei</taxon>
        <taxon>Neoteleostei</taxon>
        <taxon>Acanthomorphata</taxon>
        <taxon>Eupercaria</taxon>
        <taxon>Perciformes</taxon>
        <taxon>Notothenioidei</taxon>
        <taxon>Channichthyidae</taxon>
        <taxon>Chaenocephalus</taxon>
    </lineage>
</organism>
<gene>
    <name evidence="1" type="ORF">KUCAC02_030868</name>
</gene>
<name>A0ACB9XL78_CHAAC</name>
<reference evidence="1" key="1">
    <citation type="submission" date="2022-05" db="EMBL/GenBank/DDBJ databases">
        <title>Chromosome-level genome of Chaenocephalus aceratus.</title>
        <authorList>
            <person name="Park H."/>
        </authorList>
    </citation>
    <scope>NUCLEOTIDE SEQUENCE</scope>
    <source>
        <strain evidence="1">KU_202001</strain>
    </source>
</reference>
<proteinExistence type="predicted"/>
<dbReference type="EMBL" id="CM043789">
    <property type="protein sequence ID" value="KAI4827476.1"/>
    <property type="molecule type" value="Genomic_DNA"/>
</dbReference>
<dbReference type="Proteomes" id="UP001057452">
    <property type="component" value="Chromosome 5"/>
</dbReference>
<comment type="caution">
    <text evidence="1">The sequence shown here is derived from an EMBL/GenBank/DDBJ whole genome shotgun (WGS) entry which is preliminary data.</text>
</comment>
<accession>A0ACB9XL78</accession>
<keyword evidence="2" id="KW-1185">Reference proteome</keyword>
<evidence type="ECO:0000313" key="1">
    <source>
        <dbReference type="EMBL" id="KAI4827476.1"/>
    </source>
</evidence>
<evidence type="ECO:0000313" key="2">
    <source>
        <dbReference type="Proteomes" id="UP001057452"/>
    </source>
</evidence>